<reference evidence="2" key="1">
    <citation type="submission" date="2025-08" db="UniProtKB">
        <authorList>
            <consortium name="Ensembl"/>
        </authorList>
    </citation>
    <scope>IDENTIFICATION</scope>
</reference>
<evidence type="ECO:0000313" key="2">
    <source>
        <dbReference type="Ensembl" id="ENSMMOP00000001948.1"/>
    </source>
</evidence>
<dbReference type="SUPFAM" id="SSF56235">
    <property type="entry name" value="N-terminal nucleophile aminohydrolases (Ntn hydrolases)"/>
    <property type="match status" value="1"/>
</dbReference>
<reference evidence="2" key="2">
    <citation type="submission" date="2025-09" db="UniProtKB">
        <authorList>
            <consortium name="Ensembl"/>
        </authorList>
    </citation>
    <scope>IDENTIFICATION</scope>
</reference>
<proteinExistence type="inferred from homology"/>
<dbReference type="InterPro" id="IPR043137">
    <property type="entry name" value="GGT_ssub_C"/>
</dbReference>
<dbReference type="InterPro" id="IPR029055">
    <property type="entry name" value="Ntn_hydrolases_N"/>
</dbReference>
<dbReference type="PANTHER" id="PTHR43881:SF1">
    <property type="entry name" value="GAMMA-GLUTAMYLTRANSPEPTIDASE (AFU_ORTHOLOGUE AFUA_4G13580)"/>
    <property type="match status" value="1"/>
</dbReference>
<evidence type="ECO:0000256" key="1">
    <source>
        <dbReference type="ARBA" id="ARBA00009381"/>
    </source>
</evidence>
<dbReference type="AlphaFoldDB" id="A0A3Q3VMU9"/>
<comment type="similarity">
    <text evidence="1">Belongs to the gamma-glutamyltransferase family.</text>
</comment>
<dbReference type="InterPro" id="IPR052896">
    <property type="entry name" value="GGT-like_enzyme"/>
</dbReference>
<dbReference type="Proteomes" id="UP000261620">
    <property type="component" value="Unplaced"/>
</dbReference>
<dbReference type="Gene3D" id="1.10.246.130">
    <property type="match status" value="1"/>
</dbReference>
<name>A0A3Q3VMU9_MOLML</name>
<dbReference type="InterPro" id="IPR043138">
    <property type="entry name" value="GGT_lsub"/>
</dbReference>
<protein>
    <recommendedName>
        <fullName evidence="4">Gamma-glutamyltransferase YwrD</fullName>
    </recommendedName>
</protein>
<sequence length="578" mass="62128">MEADLTFLSRRSPVLCLHGCAASSQSLASGAGLDILKRGGNAADAAVAIAAVLAVTEPCSTGPGGDAFCLFYNGNTGEIRGLNGSGRSPKAQTLDFLEGRGYTAESPPSLFDALNVTVPGAPACWCDTIQLFGSQKLSLQEVLRGAVEHAEVGFPVAEVAAHHWANWVAALRGAGKELGGDLLIDGQAPKCGQIFRNPALAQTLKELGERGKPAFYQGRVAQAIVDIINQNGGVLTLDDLSSHDSEVITPISTEYKGVRLWEPPPNSQGLAALLLLNNLENFLLKALGHNSSDYIHILVEAVRLTVTDAVRYLGDPEHVTIPVETLLDKSYSLQRTKHISVDRAMEDVKPGLTTGSDTVYFCVIDSQGNACSFVNSNYAGFGSGLVPKDCGFSLQNRGASFNLQRSHFNCIAGGKRPYHTIIPALLTDCASDSQKPRLLAALGVMGAFMQPQGHVQVLLNMYEFGMNPQQALDAARVYVQYDHKTGQWSVNLEEGIKQDVAEELRRRGHNVNWPITGHKRSQFGRGQIITVGDWWNPSINDADRQSRVLWAGSDPRGDGCVVGNTHPQIHNLGSAPFL</sequence>
<dbReference type="STRING" id="94237.ENSMMOP00000001948"/>
<evidence type="ECO:0000313" key="3">
    <source>
        <dbReference type="Proteomes" id="UP000261620"/>
    </source>
</evidence>
<evidence type="ECO:0008006" key="4">
    <source>
        <dbReference type="Google" id="ProtNLM"/>
    </source>
</evidence>
<dbReference type="Pfam" id="PF01019">
    <property type="entry name" value="G_glu_transpept"/>
    <property type="match status" value="1"/>
</dbReference>
<dbReference type="PANTHER" id="PTHR43881">
    <property type="entry name" value="GAMMA-GLUTAMYLTRANSPEPTIDASE (AFU_ORTHOLOGUE AFUA_4G13580)"/>
    <property type="match status" value="1"/>
</dbReference>
<organism evidence="2 3">
    <name type="scientific">Mola mola</name>
    <name type="common">Ocean sunfish</name>
    <name type="synonym">Tetraodon mola</name>
    <dbReference type="NCBI Taxonomy" id="94237"/>
    <lineage>
        <taxon>Eukaryota</taxon>
        <taxon>Metazoa</taxon>
        <taxon>Chordata</taxon>
        <taxon>Craniata</taxon>
        <taxon>Vertebrata</taxon>
        <taxon>Euteleostomi</taxon>
        <taxon>Actinopterygii</taxon>
        <taxon>Neopterygii</taxon>
        <taxon>Teleostei</taxon>
        <taxon>Neoteleostei</taxon>
        <taxon>Acanthomorphata</taxon>
        <taxon>Eupercaria</taxon>
        <taxon>Tetraodontiformes</taxon>
        <taxon>Molidae</taxon>
        <taxon>Mola</taxon>
    </lineage>
</organism>
<dbReference type="OMA" id="EGNMVSY"/>
<dbReference type="PRINTS" id="PR01210">
    <property type="entry name" value="GGTRANSPTASE"/>
</dbReference>
<keyword evidence="3" id="KW-1185">Reference proteome</keyword>
<accession>A0A3Q3VMU9</accession>
<dbReference type="Gene3D" id="3.60.20.40">
    <property type="match status" value="1"/>
</dbReference>
<dbReference type="Ensembl" id="ENSMMOT00000001983.1">
    <property type="protein sequence ID" value="ENSMMOP00000001948.1"/>
    <property type="gene ID" value="ENSMMOG00000001638.1"/>
</dbReference>